<comment type="similarity">
    <text evidence="2 10">Belongs to the CBP4 family.</text>
</comment>
<dbReference type="EMBL" id="CP063134">
    <property type="protein sequence ID" value="QOU19720.1"/>
    <property type="molecule type" value="Genomic_DNA"/>
</dbReference>
<comment type="function">
    <text evidence="9 10">Essential for the assembly of ubiquinol-cytochrome c reductase. It has a direct effect on the correct occurrence of the Rieske protein, core 4, core 5 and apocytochrome b.</text>
</comment>
<dbReference type="Pfam" id="PF07960">
    <property type="entry name" value="CBP4"/>
    <property type="match status" value="1"/>
</dbReference>
<evidence type="ECO:0000256" key="8">
    <source>
        <dbReference type="ARBA" id="ARBA00023186"/>
    </source>
</evidence>
<evidence type="ECO:0000256" key="6">
    <source>
        <dbReference type="ARBA" id="ARBA00023128"/>
    </source>
</evidence>
<dbReference type="Proteomes" id="UP000663131">
    <property type="component" value="Chromosome 6"/>
</dbReference>
<keyword evidence="13" id="KW-1185">Reference proteome</keyword>
<accession>A0A7D9H394</accession>
<dbReference type="InterPro" id="IPR012420">
    <property type="entry name" value="Cbp4"/>
</dbReference>
<name>A0A7D9H394_DEKBR</name>
<keyword evidence="7 10" id="KW-0472">Membrane</keyword>
<keyword evidence="8 10" id="KW-0143">Chaperone</keyword>
<dbReference type="PANTHER" id="PTHR28202:SF1">
    <property type="entry name" value="ASSEMBLY FACTOR CBP4"/>
    <property type="match status" value="1"/>
</dbReference>
<comment type="subcellular location">
    <subcellularLocation>
        <location evidence="1 10">Mitochondrion inner membrane</location>
        <topology evidence="1 10">Single-pass membrane protein</topology>
    </subcellularLocation>
</comment>
<evidence type="ECO:0000256" key="3">
    <source>
        <dbReference type="ARBA" id="ARBA00022692"/>
    </source>
</evidence>
<evidence type="ECO:0000256" key="10">
    <source>
        <dbReference type="RuleBase" id="RU368005"/>
    </source>
</evidence>
<reference evidence="12 13" key="1">
    <citation type="submission" date="2019-07" db="EMBL/GenBank/DDBJ databases">
        <authorList>
            <person name="Friedrich A."/>
            <person name="Schacherer J."/>
        </authorList>
    </citation>
    <scope>NUCLEOTIDE SEQUENCE [LARGE SCALE GENOMIC DNA]</scope>
</reference>
<evidence type="ECO:0000313" key="11">
    <source>
        <dbReference type="EMBL" id="QOU19720.1"/>
    </source>
</evidence>
<keyword evidence="3 10" id="KW-0812">Transmembrane</keyword>
<dbReference type="GO" id="GO:0034551">
    <property type="term" value="P:mitochondrial respiratory chain complex III assembly"/>
    <property type="evidence" value="ECO:0007669"/>
    <property type="project" value="TreeGrafter"/>
</dbReference>
<keyword evidence="4 10" id="KW-0999">Mitochondrion inner membrane</keyword>
<evidence type="ECO:0000256" key="2">
    <source>
        <dbReference type="ARBA" id="ARBA00006780"/>
    </source>
</evidence>
<proteinExistence type="inferred from homology"/>
<dbReference type="PANTHER" id="PTHR28202">
    <property type="entry name" value="ASSEMBLY FACTOR CBP4"/>
    <property type="match status" value="1"/>
</dbReference>
<evidence type="ECO:0000256" key="5">
    <source>
        <dbReference type="ARBA" id="ARBA00022989"/>
    </source>
</evidence>
<evidence type="ECO:0000256" key="7">
    <source>
        <dbReference type="ARBA" id="ARBA00023136"/>
    </source>
</evidence>
<feature type="transmembrane region" description="Helical" evidence="10">
    <location>
        <begin position="12"/>
        <end position="31"/>
    </location>
</feature>
<dbReference type="Proteomes" id="UP000478008">
    <property type="component" value="Unassembled WGS sequence"/>
</dbReference>
<evidence type="ECO:0000313" key="12">
    <source>
        <dbReference type="EMBL" id="VUG18569.1"/>
    </source>
</evidence>
<gene>
    <name evidence="12" type="primary">CBP4</name>
    <name evidence="11" type="ORF">BRETT_003873</name>
    <name evidence="12" type="ORF">DEBR0S3_14818G</name>
</gene>
<evidence type="ECO:0000313" key="13">
    <source>
        <dbReference type="Proteomes" id="UP000478008"/>
    </source>
</evidence>
<keyword evidence="6 10" id="KW-0496">Mitochondrion</keyword>
<keyword evidence="5 10" id="KW-1133">Transmembrane helix</keyword>
<reference evidence="11" key="2">
    <citation type="submission" date="2020-10" db="EMBL/GenBank/DDBJ databases">
        <authorList>
            <person name="Palmer J.M."/>
        </authorList>
    </citation>
    <scope>NUCLEOTIDE SEQUENCE</scope>
    <source>
        <strain evidence="11">UCD 2041</strain>
    </source>
</reference>
<sequence>MERGTRIIWAKAIFWSSSIVALGFILLKYATPDSEKLLKEMSPGVRRQVEENKELRMKEQEELMKIVKKTAASKDPIWKTGPIKSPWDPDYKRTTESSLVSKQKFEKMKASEEQKAKLAKLKNQQTLTEDIAKKDKATKSWFRFW</sequence>
<reference evidence="11" key="3">
    <citation type="journal article" name="BMC Genomics">
        <title>New genome assemblies reveal patterns of domestication and adaptation across Brettanomyces (Dekkera) species.</title>
        <authorList>
            <person name="Roach M.J."/>
            <person name="Borneman A.R."/>
        </authorList>
    </citation>
    <scope>NUCLEOTIDE SEQUENCE</scope>
    <source>
        <strain evidence="11">UCD 2041</strain>
    </source>
</reference>
<organism evidence="12 13">
    <name type="scientific">Dekkera bruxellensis</name>
    <name type="common">Brettanomyces custersii</name>
    <dbReference type="NCBI Taxonomy" id="5007"/>
    <lineage>
        <taxon>Eukaryota</taxon>
        <taxon>Fungi</taxon>
        <taxon>Dikarya</taxon>
        <taxon>Ascomycota</taxon>
        <taxon>Saccharomycotina</taxon>
        <taxon>Pichiomycetes</taxon>
        <taxon>Pichiales</taxon>
        <taxon>Pichiaceae</taxon>
        <taxon>Brettanomyces</taxon>
    </lineage>
</organism>
<protein>
    <recommendedName>
        <fullName evidence="10">Cytochrome b mRNA-processing protein 4</fullName>
    </recommendedName>
</protein>
<evidence type="ECO:0000256" key="1">
    <source>
        <dbReference type="ARBA" id="ARBA00004434"/>
    </source>
</evidence>
<dbReference type="GO" id="GO:0005743">
    <property type="term" value="C:mitochondrial inner membrane"/>
    <property type="evidence" value="ECO:0007669"/>
    <property type="project" value="UniProtKB-SubCell"/>
</dbReference>
<dbReference type="EMBL" id="CABFWN010000003">
    <property type="protein sequence ID" value="VUG18569.1"/>
    <property type="molecule type" value="Genomic_DNA"/>
</dbReference>
<evidence type="ECO:0000256" key="4">
    <source>
        <dbReference type="ARBA" id="ARBA00022792"/>
    </source>
</evidence>
<dbReference type="AlphaFoldDB" id="A0A7D9H394"/>
<dbReference type="OrthoDB" id="5576752at2759"/>
<evidence type="ECO:0000256" key="9">
    <source>
        <dbReference type="ARBA" id="ARBA00025413"/>
    </source>
</evidence>